<protein>
    <submittedName>
        <fullName evidence="1">YkgJ family cysteine cluster protein</fullName>
    </submittedName>
</protein>
<dbReference type="EMBL" id="JAAEEH010000002">
    <property type="protein sequence ID" value="NDL66404.1"/>
    <property type="molecule type" value="Genomic_DNA"/>
</dbReference>
<evidence type="ECO:0000313" key="1">
    <source>
        <dbReference type="EMBL" id="NDL66404.1"/>
    </source>
</evidence>
<dbReference type="InterPro" id="IPR005358">
    <property type="entry name" value="Puta_zinc/iron-chelating_dom"/>
</dbReference>
<proteinExistence type="predicted"/>
<sequence>MAIMTALDALVGLYDRIDDAIRTHYAATPNARRKMRCAKGCSSCCSQFFEISELEYMGIMRHLERTCSNDALARLILHARQAVGMLKEQFPGFYQAYFQEDDGQDFDSESYFNDDARYEIHIPCLFLSAQGSCTIYPVRPLICRTTGSSFTDTWDQGAVCSEMRSAASARRWQADLQSFQKEILSVSEITPDPSALPSQEVVELRQYPLFYYLYDYFVQRDGFDDPWYQAYSTLDRDGLMARLRTLL</sequence>
<dbReference type="Proteomes" id="UP000461585">
    <property type="component" value="Unassembled WGS sequence"/>
</dbReference>
<keyword evidence="2" id="KW-1185">Reference proteome</keyword>
<dbReference type="AlphaFoldDB" id="A0A7X5KLY6"/>
<comment type="caution">
    <text evidence="1">The sequence shown here is derived from an EMBL/GenBank/DDBJ whole genome shotgun (WGS) entry which is preliminary data.</text>
</comment>
<organism evidence="1 2">
    <name type="scientific">Anaerotalea alkaliphila</name>
    <dbReference type="NCBI Taxonomy" id="2662126"/>
    <lineage>
        <taxon>Bacteria</taxon>
        <taxon>Bacillati</taxon>
        <taxon>Bacillota</taxon>
        <taxon>Clostridia</taxon>
        <taxon>Eubacteriales</taxon>
        <taxon>Anaerotalea</taxon>
    </lineage>
</organism>
<reference evidence="1 2" key="1">
    <citation type="submission" date="2020-01" db="EMBL/GenBank/DDBJ databases">
        <title>Anaeroalcalibacter tamaniensis gen. nov., sp. nov., moderately halophilic strictly anaerobic fermenter bacterium from mud volcano of Taman peninsula.</title>
        <authorList>
            <person name="Frolova A."/>
            <person name="Merkel A.Y."/>
            <person name="Slobodkin A.I."/>
        </authorList>
    </citation>
    <scope>NUCLEOTIDE SEQUENCE [LARGE SCALE GENOMIC DNA]</scope>
    <source>
        <strain evidence="1 2">F-3ap</strain>
    </source>
</reference>
<gene>
    <name evidence="1" type="ORF">GXN74_01405</name>
</gene>
<dbReference type="Pfam" id="PF03692">
    <property type="entry name" value="CxxCxxCC"/>
    <property type="match status" value="1"/>
</dbReference>
<evidence type="ECO:0000313" key="2">
    <source>
        <dbReference type="Proteomes" id="UP000461585"/>
    </source>
</evidence>
<dbReference type="RefSeq" id="WP_162369133.1">
    <property type="nucleotide sequence ID" value="NZ_JAAEEH010000002.1"/>
</dbReference>
<name>A0A7X5KLY6_9FIRM</name>
<accession>A0A7X5KLY6</accession>